<organism evidence="3 4">
    <name type="scientific">Halcyon senegalensis</name>
    <dbReference type="NCBI Taxonomy" id="342381"/>
    <lineage>
        <taxon>Eukaryota</taxon>
        <taxon>Metazoa</taxon>
        <taxon>Chordata</taxon>
        <taxon>Craniata</taxon>
        <taxon>Vertebrata</taxon>
        <taxon>Euteleostomi</taxon>
        <taxon>Archelosauria</taxon>
        <taxon>Archosauria</taxon>
        <taxon>Dinosauria</taxon>
        <taxon>Saurischia</taxon>
        <taxon>Theropoda</taxon>
        <taxon>Coelurosauria</taxon>
        <taxon>Aves</taxon>
        <taxon>Neognathae</taxon>
        <taxon>Neoaves</taxon>
        <taxon>Telluraves</taxon>
        <taxon>Coraciimorphae</taxon>
        <taxon>Coraciiformes</taxon>
        <taxon>Alcedinidae</taxon>
        <taxon>Halcyon</taxon>
    </lineage>
</organism>
<proteinExistence type="predicted"/>
<feature type="coiled-coil region" evidence="1">
    <location>
        <begin position="348"/>
        <end position="434"/>
    </location>
</feature>
<keyword evidence="1" id="KW-0175">Coiled coil</keyword>
<evidence type="ECO:0000256" key="2">
    <source>
        <dbReference type="SAM" id="MobiDB-lite"/>
    </source>
</evidence>
<protein>
    <submittedName>
        <fullName evidence="3">FHAD1 protein</fullName>
    </submittedName>
</protein>
<comment type="caution">
    <text evidence="3">The sequence shown here is derived from an EMBL/GenBank/DDBJ whole genome shotgun (WGS) entry which is preliminary data.</text>
</comment>
<dbReference type="Proteomes" id="UP000648918">
    <property type="component" value="Unassembled WGS sequence"/>
</dbReference>
<evidence type="ECO:0000313" key="4">
    <source>
        <dbReference type="Proteomes" id="UP000648918"/>
    </source>
</evidence>
<sequence length="436" mass="49994">RDEQLKTMKEETELQRQKLQEEMVEYKEQSKQHSVTIVALEDRLLEAKQQQKALEEENAELMAKMEGSQGLELQIPKGWAMGCPETHKAVVCLGELSEEQKVKLEQNLSQVKRQERELNLLREKLSQMSSLMEEKDRALKAAAEELRYVPPCPDALQKLLCRFQQLMAFRSLPGSQRHNQLGCFFQEPLLDLADLGAKCRGLRHEETIRRQREGLAELRERVKMLEKRQSSAATTKGSEPLVVLPKDLPEKIVQKKGLEKELSSVSGTQLKASKVPGHVPNGCSHGAADGAASSERADATDFDEKMYLDAIGALGRLLKVKELLGMQPLKHLPQEERDKARLQRWKALELLCDRIRNLKTRLERKEEMLKDYEASVEQLRLNEVSLRRCQEEMSKLEDEASREAEEKALLKEALERTQLQLNQEKRLLRAAKLHKV</sequence>
<feature type="non-terminal residue" evidence="3">
    <location>
        <position position="1"/>
    </location>
</feature>
<keyword evidence="4" id="KW-1185">Reference proteome</keyword>
<accession>A0A851ZEF1</accession>
<evidence type="ECO:0000313" key="3">
    <source>
        <dbReference type="EMBL" id="NXD88298.1"/>
    </source>
</evidence>
<feature type="coiled-coil region" evidence="1">
    <location>
        <begin position="2"/>
        <end position="145"/>
    </location>
</feature>
<reference evidence="3" key="1">
    <citation type="submission" date="2019-09" db="EMBL/GenBank/DDBJ databases">
        <title>Bird 10,000 Genomes (B10K) Project - Family phase.</title>
        <authorList>
            <person name="Zhang G."/>
        </authorList>
    </citation>
    <scope>NUCLEOTIDE SEQUENCE</scope>
    <source>
        <strain evidence="3">B10K-DU-024-03</strain>
        <tissue evidence="3">Muscle</tissue>
    </source>
</reference>
<feature type="region of interest" description="Disordered" evidence="2">
    <location>
        <begin position="272"/>
        <end position="296"/>
    </location>
</feature>
<name>A0A851ZEF1_9AVES</name>
<dbReference type="EMBL" id="WBNJ01001108">
    <property type="protein sequence ID" value="NXD88298.1"/>
    <property type="molecule type" value="Genomic_DNA"/>
</dbReference>
<dbReference type="AlphaFoldDB" id="A0A851ZEF1"/>
<feature type="coiled-coil region" evidence="1">
    <location>
        <begin position="208"/>
        <end position="235"/>
    </location>
</feature>
<dbReference type="OrthoDB" id="687730at2759"/>
<feature type="non-terminal residue" evidence="3">
    <location>
        <position position="436"/>
    </location>
</feature>
<gene>
    <name evidence="3" type="primary">Fhad1_0</name>
    <name evidence="3" type="ORF">HALSEN_R06791</name>
</gene>
<evidence type="ECO:0000256" key="1">
    <source>
        <dbReference type="SAM" id="Coils"/>
    </source>
</evidence>